<dbReference type="EMBL" id="CP083239">
    <property type="protein sequence ID" value="UOK71662.1"/>
    <property type="molecule type" value="Genomic_DNA"/>
</dbReference>
<evidence type="ECO:0000313" key="2">
    <source>
        <dbReference type="Proteomes" id="UP000831684"/>
    </source>
</evidence>
<name>A0A9E7D4A4_9HYPH</name>
<accession>A0A9E7D4A4</accession>
<proteinExistence type="predicted"/>
<dbReference type="AlphaFoldDB" id="A0A9E7D4A4"/>
<organism evidence="1 2">
    <name type="scientific">Ancylobacter polymorphus</name>
    <dbReference type="NCBI Taxonomy" id="223390"/>
    <lineage>
        <taxon>Bacteria</taxon>
        <taxon>Pseudomonadati</taxon>
        <taxon>Pseudomonadota</taxon>
        <taxon>Alphaproteobacteria</taxon>
        <taxon>Hyphomicrobiales</taxon>
        <taxon>Xanthobacteraceae</taxon>
        <taxon>Ancylobacter</taxon>
    </lineage>
</organism>
<reference evidence="1" key="1">
    <citation type="submission" date="2021-09" db="EMBL/GenBank/DDBJ databases">
        <title>Network and meta-omics reveal the key degrader and cooperation patterns in an efficient 1,4-dioxane-degrading microbial community.</title>
        <authorList>
            <person name="Dai C."/>
        </authorList>
    </citation>
    <scope>NUCLEOTIDE SEQUENCE</scope>
    <source>
        <strain evidence="1">ZM13</strain>
    </source>
</reference>
<dbReference type="RefSeq" id="WP_244379019.1">
    <property type="nucleotide sequence ID" value="NZ_CP083239.1"/>
</dbReference>
<protein>
    <submittedName>
        <fullName evidence="1">Uncharacterized protein</fullName>
    </submittedName>
</protein>
<dbReference type="Proteomes" id="UP000831684">
    <property type="component" value="Chromosome"/>
</dbReference>
<dbReference type="KEGG" id="apol:K9D25_02765"/>
<sequence length="90" mass="10099">MVESPTLKHAGATWWHTDDYASPNLSKASLGEFFLVALSAGAQIGEVWPFNYRYARSLVQVSLFATEAQKAEIEAKTRYRLRKPPVVKPC</sequence>
<evidence type="ECO:0000313" key="1">
    <source>
        <dbReference type="EMBL" id="UOK71662.1"/>
    </source>
</evidence>
<gene>
    <name evidence="1" type="ORF">K9D25_02765</name>
</gene>